<reference evidence="1 2" key="1">
    <citation type="submission" date="2018-06" db="EMBL/GenBank/DDBJ databases">
        <title>Extensive metabolic versatility and redundancy in microbially diverse, dynamic hydrothermal sediments.</title>
        <authorList>
            <person name="Dombrowski N."/>
            <person name="Teske A."/>
            <person name="Baker B.J."/>
        </authorList>
    </citation>
    <scope>NUCLEOTIDE SEQUENCE [LARGE SCALE GENOMIC DNA]</scope>
    <source>
        <strain evidence="1">B79_G16</strain>
    </source>
</reference>
<organism evidence="1 2">
    <name type="scientific">candidate division Kazan bacterium</name>
    <dbReference type="NCBI Taxonomy" id="2202143"/>
    <lineage>
        <taxon>Bacteria</taxon>
        <taxon>Bacteria division Kazan-3B-28</taxon>
    </lineage>
</organism>
<protein>
    <submittedName>
        <fullName evidence="1">Uncharacterized protein</fullName>
    </submittedName>
</protein>
<dbReference type="Proteomes" id="UP000281261">
    <property type="component" value="Unassembled WGS sequence"/>
</dbReference>
<name>A0A420ZC08_UNCK3</name>
<comment type="caution">
    <text evidence="1">The sequence shown here is derived from an EMBL/GenBank/DDBJ whole genome shotgun (WGS) entry which is preliminary data.</text>
</comment>
<gene>
    <name evidence="1" type="ORF">DRH29_03890</name>
</gene>
<sequence>MDSITIPYIVKGIIKNYKLDSEEKVIQLLRTLCPVEIIIEVHEARGKFRVVVYADLVRIFSEEFDVSRLEVFMEKLKRLGCIHVATDYIHSYAPFQRIVFIKPLFVDKEKLREVFNDV</sequence>
<evidence type="ECO:0000313" key="2">
    <source>
        <dbReference type="Proteomes" id="UP000281261"/>
    </source>
</evidence>
<accession>A0A420ZC08</accession>
<dbReference type="AlphaFoldDB" id="A0A420ZC08"/>
<evidence type="ECO:0000313" key="1">
    <source>
        <dbReference type="EMBL" id="RLC36756.1"/>
    </source>
</evidence>
<proteinExistence type="predicted"/>
<dbReference type="EMBL" id="QMNG01000031">
    <property type="protein sequence ID" value="RLC36756.1"/>
    <property type="molecule type" value="Genomic_DNA"/>
</dbReference>